<keyword evidence="3" id="KW-1185">Reference proteome</keyword>
<feature type="region of interest" description="Disordered" evidence="1">
    <location>
        <begin position="1"/>
        <end position="27"/>
    </location>
</feature>
<proteinExistence type="predicted"/>
<feature type="compositionally biased region" description="Basic and acidic residues" evidence="1">
    <location>
        <begin position="1"/>
        <end position="10"/>
    </location>
</feature>
<evidence type="ECO:0000313" key="2">
    <source>
        <dbReference type="EMBL" id="PSJ39096.1"/>
    </source>
</evidence>
<dbReference type="OrthoDB" id="9851687at2"/>
<dbReference type="Proteomes" id="UP000241167">
    <property type="component" value="Unassembled WGS sequence"/>
</dbReference>
<gene>
    <name evidence="2" type="ORF">C7I55_17550</name>
</gene>
<accession>A0A2P7QMC0</accession>
<dbReference type="RefSeq" id="WP_106514294.1">
    <property type="nucleotide sequence ID" value="NZ_PXYI01000005.1"/>
</dbReference>
<dbReference type="AlphaFoldDB" id="A0A2P7QMC0"/>
<name>A0A2P7QMC0_9SPHN</name>
<reference evidence="2 3" key="1">
    <citation type="submission" date="2018-03" db="EMBL/GenBank/DDBJ databases">
        <title>The draft genome of Sphingosinicella sp. GL-C-18.</title>
        <authorList>
            <person name="Liu L."/>
            <person name="Li L."/>
            <person name="Liang L."/>
            <person name="Zhang X."/>
            <person name="Wang T."/>
        </authorList>
    </citation>
    <scope>NUCLEOTIDE SEQUENCE [LARGE SCALE GENOMIC DNA]</scope>
    <source>
        <strain evidence="2 3">GL-C-18</strain>
    </source>
</reference>
<comment type="caution">
    <text evidence="2">The sequence shown here is derived from an EMBL/GenBank/DDBJ whole genome shotgun (WGS) entry which is preliminary data.</text>
</comment>
<dbReference type="EMBL" id="PXYI01000005">
    <property type="protein sequence ID" value="PSJ39096.1"/>
    <property type="molecule type" value="Genomic_DNA"/>
</dbReference>
<organism evidence="2 3">
    <name type="scientific">Allosphingosinicella deserti</name>
    <dbReference type="NCBI Taxonomy" id="2116704"/>
    <lineage>
        <taxon>Bacteria</taxon>
        <taxon>Pseudomonadati</taxon>
        <taxon>Pseudomonadota</taxon>
        <taxon>Alphaproteobacteria</taxon>
        <taxon>Sphingomonadales</taxon>
        <taxon>Sphingomonadaceae</taxon>
        <taxon>Allosphingosinicella</taxon>
    </lineage>
</organism>
<evidence type="ECO:0000313" key="3">
    <source>
        <dbReference type="Proteomes" id="UP000241167"/>
    </source>
</evidence>
<protein>
    <submittedName>
        <fullName evidence="2">Uncharacterized protein</fullName>
    </submittedName>
</protein>
<sequence>MAKPQIRIDTDAQAPAPEVPFALPRGETLSPAHELQRNLAQRLHAERLELALPLRSPMEERAEWLISQTSRYAGPVALLAATAGLISLFF</sequence>
<evidence type="ECO:0000256" key="1">
    <source>
        <dbReference type="SAM" id="MobiDB-lite"/>
    </source>
</evidence>